<dbReference type="Pfam" id="PF22330">
    <property type="entry name" value="Rib_mS39_PPR"/>
    <property type="match status" value="1"/>
</dbReference>
<comment type="caution">
    <text evidence="13">The sequence shown here is derived from an EMBL/GenBank/DDBJ whole genome shotgun (WGS) entry which is preliminary data.</text>
</comment>
<dbReference type="InterPro" id="IPR002885">
    <property type="entry name" value="PPR_rpt"/>
</dbReference>
<name>A0ABD1ECW6_HYPHA</name>
<comment type="similarity">
    <text evidence="2">Belongs to the mitochondrion-specific ribosomal protein mS39 family.</text>
</comment>
<evidence type="ECO:0000256" key="4">
    <source>
        <dbReference type="ARBA" id="ARBA00022737"/>
    </source>
</evidence>
<sequence>MNIPSLLRRRLYKVNILSRLVSTSKEEKIEIPYRINRGPTDILRALESTITRDTTAAHYKYHDDPYLIPMNNLAKRSYAMAQEAGRKAAHWVRSENPELFNHKECDPPIEAFFPKLVYDENSEVTEMDLLHVIERNHVSDAALINNLLKTKGVEIAPETKQSLLELLCYNNSEEFLNEAFIEERWFRQSSSNREKQRKTWKDGSLAEEIFNSIENPNAETYSAIIQGMAKFNQAARAYHLFEEAQNKGLILNVDSYNAIIKVINFLKEAYDMRWTFVINLLEQMKATGLKPNLETLNSVLYTLSNMGGSKIVKDFAVKTLREFKNLGIEPSLGTWYYLLIIFCKDRGPKSGILNNILNQIEHKQHEIYDISDTYFFVTAMDVARNHLNDISLGERVHKLLLFGNNYNLIGDSYKESIYYRHYFMLLISNLPIEEFMEKTYNHLVPNIYVPEPSVMKEVLQQIDLNGAIEYVPKIWSDMVVFNHTNRQDLVNLILTVMVENQPPTESDLVEKFCNIAWDIYTIIDAINEEKFNMIKFTGEILGKILTLVLRNGDFTKACDVFEKLDDKHNIIVGVPSFDSLSLFVDHCIANKSPSRAIKCIQYASDSGFPDILILGARLNEKLTLDESHLNQLSKFINLKIH</sequence>
<keyword evidence="5" id="KW-0810">Translation regulation</keyword>
<keyword evidence="4" id="KW-0677">Repeat</keyword>
<accession>A0ABD1ECW6</accession>
<dbReference type="PANTHER" id="PTHR16276:SF1">
    <property type="entry name" value="SMALL RIBOSOMAL SUBUNIT PROTEIN MS39"/>
    <property type="match status" value="1"/>
</dbReference>
<gene>
    <name evidence="13" type="ORF">ABEB36_012159</name>
</gene>
<keyword evidence="7" id="KW-0809">Transit peptide</keyword>
<evidence type="ECO:0000256" key="2">
    <source>
        <dbReference type="ARBA" id="ARBA00008551"/>
    </source>
</evidence>
<organism evidence="13 14">
    <name type="scientific">Hypothenemus hampei</name>
    <name type="common">Coffee berry borer</name>
    <dbReference type="NCBI Taxonomy" id="57062"/>
    <lineage>
        <taxon>Eukaryota</taxon>
        <taxon>Metazoa</taxon>
        <taxon>Ecdysozoa</taxon>
        <taxon>Arthropoda</taxon>
        <taxon>Hexapoda</taxon>
        <taxon>Insecta</taxon>
        <taxon>Pterygota</taxon>
        <taxon>Neoptera</taxon>
        <taxon>Endopterygota</taxon>
        <taxon>Coleoptera</taxon>
        <taxon>Polyphaga</taxon>
        <taxon>Cucujiformia</taxon>
        <taxon>Curculionidae</taxon>
        <taxon>Scolytinae</taxon>
        <taxon>Hypothenemus</taxon>
    </lineage>
</organism>
<dbReference type="GO" id="GO:1990904">
    <property type="term" value="C:ribonucleoprotein complex"/>
    <property type="evidence" value="ECO:0007669"/>
    <property type="project" value="UniProtKB-KW"/>
</dbReference>
<evidence type="ECO:0000313" key="14">
    <source>
        <dbReference type="Proteomes" id="UP001566132"/>
    </source>
</evidence>
<evidence type="ECO:0000256" key="7">
    <source>
        <dbReference type="ARBA" id="ARBA00022946"/>
    </source>
</evidence>
<evidence type="ECO:0000256" key="6">
    <source>
        <dbReference type="ARBA" id="ARBA00022884"/>
    </source>
</evidence>
<dbReference type="EMBL" id="JBDJPC010000009">
    <property type="protein sequence ID" value="KAL1491584.1"/>
    <property type="molecule type" value="Genomic_DNA"/>
</dbReference>
<dbReference type="PANTHER" id="PTHR16276">
    <property type="entry name" value="PENTATRICOPEPTIDE REPEAT DOMAIN-CONTAINING PROTEIN 3"/>
    <property type="match status" value="1"/>
</dbReference>
<keyword evidence="3" id="KW-0699">rRNA-binding</keyword>
<feature type="repeat" description="PPR" evidence="12">
    <location>
        <begin position="217"/>
        <end position="251"/>
    </location>
</feature>
<dbReference type="GO" id="GO:0005840">
    <property type="term" value="C:ribosome"/>
    <property type="evidence" value="ECO:0007669"/>
    <property type="project" value="UniProtKB-KW"/>
</dbReference>
<evidence type="ECO:0000256" key="8">
    <source>
        <dbReference type="ARBA" id="ARBA00022980"/>
    </source>
</evidence>
<evidence type="ECO:0000256" key="5">
    <source>
        <dbReference type="ARBA" id="ARBA00022845"/>
    </source>
</evidence>
<dbReference type="Gene3D" id="1.25.40.10">
    <property type="entry name" value="Tetratricopeptide repeat domain"/>
    <property type="match status" value="1"/>
</dbReference>
<evidence type="ECO:0000256" key="1">
    <source>
        <dbReference type="ARBA" id="ARBA00004173"/>
    </source>
</evidence>
<protein>
    <recommendedName>
        <fullName evidence="11">Small ribosomal subunit protein mS39</fullName>
    </recommendedName>
</protein>
<keyword evidence="9" id="KW-0496">Mitochondrion</keyword>
<evidence type="ECO:0000256" key="12">
    <source>
        <dbReference type="PROSITE-ProRule" id="PRU00708"/>
    </source>
</evidence>
<reference evidence="13 14" key="1">
    <citation type="submission" date="2024-05" db="EMBL/GenBank/DDBJ databases">
        <title>Genetic variation in Jamaican populations of the coffee berry borer (Hypothenemus hampei).</title>
        <authorList>
            <person name="Errbii M."/>
            <person name="Myrie A."/>
        </authorList>
    </citation>
    <scope>NUCLEOTIDE SEQUENCE [LARGE SCALE GENOMIC DNA]</scope>
    <source>
        <strain evidence="13">JA-Hopewell-2020-01-JO</strain>
        <tissue evidence="13">Whole body</tissue>
    </source>
</reference>
<dbReference type="Pfam" id="PF13812">
    <property type="entry name" value="PPR_3"/>
    <property type="match status" value="1"/>
</dbReference>
<keyword evidence="6" id="KW-0694">RNA-binding</keyword>
<dbReference type="GO" id="GO:0019843">
    <property type="term" value="F:rRNA binding"/>
    <property type="evidence" value="ECO:0007669"/>
    <property type="project" value="UniProtKB-KW"/>
</dbReference>
<dbReference type="AlphaFoldDB" id="A0ABD1ECW6"/>
<dbReference type="InterPro" id="IPR055063">
    <property type="entry name" value="Rib_mS39_PPR"/>
</dbReference>
<dbReference type="GO" id="GO:0006417">
    <property type="term" value="P:regulation of translation"/>
    <property type="evidence" value="ECO:0007669"/>
    <property type="project" value="UniProtKB-KW"/>
</dbReference>
<keyword evidence="10" id="KW-0687">Ribonucleoprotein</keyword>
<evidence type="ECO:0000256" key="10">
    <source>
        <dbReference type="ARBA" id="ARBA00023274"/>
    </source>
</evidence>
<evidence type="ECO:0000256" key="11">
    <source>
        <dbReference type="ARBA" id="ARBA00035134"/>
    </source>
</evidence>
<dbReference type="Proteomes" id="UP001566132">
    <property type="component" value="Unassembled WGS sequence"/>
</dbReference>
<dbReference type="PROSITE" id="PS51375">
    <property type="entry name" value="PPR"/>
    <property type="match status" value="1"/>
</dbReference>
<evidence type="ECO:0000256" key="3">
    <source>
        <dbReference type="ARBA" id="ARBA00022730"/>
    </source>
</evidence>
<keyword evidence="14" id="KW-1185">Reference proteome</keyword>
<dbReference type="GO" id="GO:0005739">
    <property type="term" value="C:mitochondrion"/>
    <property type="evidence" value="ECO:0007669"/>
    <property type="project" value="UniProtKB-SubCell"/>
</dbReference>
<dbReference type="InterPro" id="IPR011990">
    <property type="entry name" value="TPR-like_helical_dom_sf"/>
</dbReference>
<evidence type="ECO:0000256" key="9">
    <source>
        <dbReference type="ARBA" id="ARBA00023128"/>
    </source>
</evidence>
<proteinExistence type="inferred from homology"/>
<dbReference type="InterPro" id="IPR037387">
    <property type="entry name" value="PTCD3"/>
</dbReference>
<comment type="subcellular location">
    <subcellularLocation>
        <location evidence="1">Mitochondrion</location>
    </subcellularLocation>
</comment>
<evidence type="ECO:0000313" key="13">
    <source>
        <dbReference type="EMBL" id="KAL1491584.1"/>
    </source>
</evidence>
<keyword evidence="8" id="KW-0689">Ribosomal protein</keyword>